<dbReference type="Pfam" id="PF02801">
    <property type="entry name" value="Ketoacyl-synt_C"/>
    <property type="match status" value="1"/>
</dbReference>
<organism evidence="10 11">
    <name type="scientific">Mycena maculata</name>
    <dbReference type="NCBI Taxonomy" id="230809"/>
    <lineage>
        <taxon>Eukaryota</taxon>
        <taxon>Fungi</taxon>
        <taxon>Dikarya</taxon>
        <taxon>Basidiomycota</taxon>
        <taxon>Agaricomycotina</taxon>
        <taxon>Agaricomycetes</taxon>
        <taxon>Agaricomycetidae</taxon>
        <taxon>Agaricales</taxon>
        <taxon>Marasmiineae</taxon>
        <taxon>Mycenaceae</taxon>
        <taxon>Mycena</taxon>
    </lineage>
</organism>
<evidence type="ECO:0000259" key="8">
    <source>
        <dbReference type="PROSITE" id="PS52004"/>
    </source>
</evidence>
<dbReference type="GO" id="GO:0044550">
    <property type="term" value="P:secondary metabolite biosynthetic process"/>
    <property type="evidence" value="ECO:0007669"/>
    <property type="project" value="UniProtKB-ARBA"/>
</dbReference>
<dbReference type="InterPro" id="IPR016035">
    <property type="entry name" value="Acyl_Trfase/lysoPLipase"/>
</dbReference>
<dbReference type="Gene3D" id="3.10.129.110">
    <property type="entry name" value="Polyketide synthase dehydratase"/>
    <property type="match status" value="1"/>
</dbReference>
<dbReference type="InterPro" id="IPR029063">
    <property type="entry name" value="SAM-dependent_MTases_sf"/>
</dbReference>
<dbReference type="InterPro" id="IPR029058">
    <property type="entry name" value="AB_hydrolase_fold"/>
</dbReference>
<keyword evidence="4" id="KW-0808">Transferase</keyword>
<dbReference type="SUPFAM" id="SSF53474">
    <property type="entry name" value="alpha/beta-Hydrolases"/>
    <property type="match status" value="1"/>
</dbReference>
<dbReference type="Gene3D" id="3.40.50.150">
    <property type="entry name" value="Vaccinia Virus protein VP39"/>
    <property type="match status" value="1"/>
</dbReference>
<dbReference type="InterPro" id="IPR049900">
    <property type="entry name" value="PKS_mFAS_DH"/>
</dbReference>
<dbReference type="Pfam" id="PF00550">
    <property type="entry name" value="PP-binding"/>
    <property type="match status" value="1"/>
</dbReference>
<dbReference type="SMART" id="SM00826">
    <property type="entry name" value="PKS_DH"/>
    <property type="match status" value="1"/>
</dbReference>
<feature type="domain" description="PKS/mFAS DH" evidence="9">
    <location>
        <begin position="877"/>
        <end position="1163"/>
    </location>
</feature>
<dbReference type="InterPro" id="IPR020807">
    <property type="entry name" value="PKS_DH"/>
</dbReference>
<dbReference type="EMBL" id="JARJLG010000003">
    <property type="protein sequence ID" value="KAJ7782237.1"/>
    <property type="molecule type" value="Genomic_DNA"/>
</dbReference>
<dbReference type="PROSITE" id="PS00606">
    <property type="entry name" value="KS3_1"/>
    <property type="match status" value="1"/>
</dbReference>
<dbReference type="Pfam" id="PF00109">
    <property type="entry name" value="ketoacyl-synt"/>
    <property type="match status" value="1"/>
</dbReference>
<dbReference type="PROSITE" id="PS52004">
    <property type="entry name" value="KS3_2"/>
    <property type="match status" value="1"/>
</dbReference>
<dbReference type="SUPFAM" id="SSF53901">
    <property type="entry name" value="Thiolase-like"/>
    <property type="match status" value="1"/>
</dbReference>
<dbReference type="InterPro" id="IPR014030">
    <property type="entry name" value="Ketoacyl_synth_N"/>
</dbReference>
<dbReference type="GO" id="GO:0004312">
    <property type="term" value="F:fatty acid synthase activity"/>
    <property type="evidence" value="ECO:0007669"/>
    <property type="project" value="TreeGrafter"/>
</dbReference>
<dbReference type="SMART" id="SM00822">
    <property type="entry name" value="PKS_KR"/>
    <property type="match status" value="1"/>
</dbReference>
<dbReference type="PROSITE" id="PS52019">
    <property type="entry name" value="PKS_MFAS_DH"/>
    <property type="match status" value="1"/>
</dbReference>
<dbReference type="InterPro" id="IPR036736">
    <property type="entry name" value="ACP-like_sf"/>
</dbReference>
<dbReference type="SUPFAM" id="SSF51735">
    <property type="entry name" value="NAD(P)-binding Rossmann-fold domains"/>
    <property type="match status" value="1"/>
</dbReference>
<dbReference type="InterPro" id="IPR016039">
    <property type="entry name" value="Thiolase-like"/>
</dbReference>
<dbReference type="Gene3D" id="3.40.47.10">
    <property type="match status" value="1"/>
</dbReference>
<dbReference type="CDD" id="cd00833">
    <property type="entry name" value="PKS"/>
    <property type="match status" value="1"/>
</dbReference>
<evidence type="ECO:0000256" key="7">
    <source>
        <dbReference type="PROSITE-ProRule" id="PRU01363"/>
    </source>
</evidence>
<evidence type="ECO:0000256" key="3">
    <source>
        <dbReference type="ARBA" id="ARBA00022553"/>
    </source>
</evidence>
<gene>
    <name evidence="10" type="ORF">DFH07DRAFT_789912</name>
</gene>
<dbReference type="InterPro" id="IPR057326">
    <property type="entry name" value="KR_dom"/>
</dbReference>
<comment type="pathway">
    <text evidence="1">Secondary metabolite biosynthesis.</text>
</comment>
<dbReference type="InterPro" id="IPR036291">
    <property type="entry name" value="NAD(P)-bd_dom_sf"/>
</dbReference>
<feature type="domain" description="Ketosynthase family 3 (KS3)" evidence="8">
    <location>
        <begin position="7"/>
        <end position="423"/>
    </location>
</feature>
<dbReference type="GO" id="GO:0004315">
    <property type="term" value="F:3-oxoacyl-[acyl-carrier-protein] synthase activity"/>
    <property type="evidence" value="ECO:0007669"/>
    <property type="project" value="InterPro"/>
</dbReference>
<evidence type="ECO:0000259" key="9">
    <source>
        <dbReference type="PROSITE" id="PS52019"/>
    </source>
</evidence>
<keyword evidence="2" id="KW-0596">Phosphopantetheine</keyword>
<dbReference type="Pfam" id="PF14765">
    <property type="entry name" value="PS-DH"/>
    <property type="match status" value="1"/>
</dbReference>
<dbReference type="InterPro" id="IPR018201">
    <property type="entry name" value="Ketoacyl_synth_AS"/>
</dbReference>
<comment type="caution">
    <text evidence="10">The sequence shown here is derived from an EMBL/GenBank/DDBJ whole genome shotgun (WGS) entry which is preliminary data.</text>
</comment>
<evidence type="ECO:0000256" key="1">
    <source>
        <dbReference type="ARBA" id="ARBA00005179"/>
    </source>
</evidence>
<dbReference type="GO" id="GO:0006633">
    <property type="term" value="P:fatty acid biosynthetic process"/>
    <property type="evidence" value="ECO:0007669"/>
    <property type="project" value="InterPro"/>
</dbReference>
<feature type="region of interest" description="C-terminal hotdog fold" evidence="7">
    <location>
        <begin position="1018"/>
        <end position="1163"/>
    </location>
</feature>
<dbReference type="InterPro" id="IPR032821">
    <property type="entry name" value="PKS_assoc"/>
</dbReference>
<dbReference type="InterPro" id="IPR020841">
    <property type="entry name" value="PKS_Beta-ketoAc_synthase_dom"/>
</dbReference>
<protein>
    <recommendedName>
        <fullName evidence="12">Polyketide synthase</fullName>
    </recommendedName>
</protein>
<dbReference type="SUPFAM" id="SSF53335">
    <property type="entry name" value="S-adenosyl-L-methionine-dependent methyltransferases"/>
    <property type="match status" value="1"/>
</dbReference>
<dbReference type="InterPro" id="IPR050091">
    <property type="entry name" value="PKS_NRPS_Biosynth_Enz"/>
</dbReference>
<evidence type="ECO:0000256" key="4">
    <source>
        <dbReference type="ARBA" id="ARBA00022679"/>
    </source>
</evidence>
<dbReference type="SMART" id="SM00825">
    <property type="entry name" value="PKS_KS"/>
    <property type="match status" value="1"/>
</dbReference>
<dbReference type="SUPFAM" id="SSF55048">
    <property type="entry name" value="Probable ACP-binding domain of malonyl-CoA ACP transacylase"/>
    <property type="match status" value="1"/>
</dbReference>
<dbReference type="Pfam" id="PF16197">
    <property type="entry name" value="KAsynt_C_assoc"/>
    <property type="match status" value="1"/>
</dbReference>
<dbReference type="InterPro" id="IPR049551">
    <property type="entry name" value="PKS_DH_C"/>
</dbReference>
<dbReference type="Proteomes" id="UP001215280">
    <property type="component" value="Unassembled WGS sequence"/>
</dbReference>
<dbReference type="PROSITE" id="PS00012">
    <property type="entry name" value="PHOSPHOPANTETHEINE"/>
    <property type="match status" value="1"/>
</dbReference>
<keyword evidence="6" id="KW-0511">Multifunctional enzyme</keyword>
<dbReference type="Gene3D" id="3.40.50.1820">
    <property type="entry name" value="alpha/beta hydrolase"/>
    <property type="match status" value="1"/>
</dbReference>
<sequence length="2272" mass="247394">MTSVKTQEKIAIVGVAAQIPSGESAHNDLSYGTFWDFLMDKGQAYQPLDPDLFSSSEYGDLQRKMNLPTQGAFVKNHNGLDTSAFGISAKDARVMPFTTRRLMELSLEALADSGIDYRKKIVGCFMSGTSNFEVGGALSTDGSFAAVPSASANRISYVLDITGPSVQVDTACSSSLTGLHLAIRAIEGGDCTAALVGAAQINRELVEWKNDTLSCVLSPDGKIKPFDARADGFGRGEGAVVVVIKRLEDALRDNDQIYSVILGSAINSTGSRMPLSVPSAIAQKECIRTAYSRAGRAVTDVDFVELHITGTAIGDPIEANAAGEIFARSDEIDVGTVKGNVGHLEAAAFLVSLLKVCHILEKKVIPPTVNFSVPSPAIEWAKHRLQVATESQPLGCRSSSGRSIISLSGAGIGGSTGHVVVEASPTRDISGIQFPGGSTVTFVVGGLSSKAVAHICQGVRDANLSLENMRACTVTLARRARQMPWRASFTLPLPPGTEIAPATLVPTSPPSIAFIFSGQGPQNLEMGRGLFAAFPVFRRTILELDDVYRRVIGESLLETTGLFVSPTSPPSLALSPTGWPVTITVSAIAMLQMALFDLLVSVGITPNALAGHSAGETAILYASGSGSKAMALEIAIARGQAMTVTESTDVGMASLACNAEAAQKIVSQICATEGTIEISCFNSPDSIAVSGTADLLDKAIALAQAQGIYAQRIRTMVPGHSSFMDTIQDDYLARMKEVFTRYRGPHIPQIPVFSTCTGEVLVEEFSPSYFWDNCRNPVLFSPAISNLLESYDSDQLLFLEISCHPVLSSSILRHNVLERSILCPMLRPSATIPEQQFADEQILFAETLARMTILGYNGCDLSGLYGPSVYKPSFINHPWVYRPIPLPKTHFAEVRQTASLNGPLYTNSSINELTHPLLAQHVINGESILPATGFIEIVLESGANVLWDVEFISIFSLSAKNSAHLILERSGCNWSLKSINPGRTASLTLSQEHARGFMDISSPEPANCAHLQSIWKRLPRLDMDGFYQLLQPLATFGPAYQKVLRCHGGPSEVIAEIQGPSLDESSGRYRLHPQTLDACIHVMLHPGVSKQYGTEAVYLPSQVGRFVYYSPGPASGNWFSHITRRSWYPDSKSYDVVVTDGSGAVVCEFHDLRVQKFSVHTPTLRRRLDLIFQPVAISTPESTGATYSQRDQSDEDALFTILDALALKMISKSLQKDVIVSGDLSRQRYFHFAKRALEKKSHEMRIDAENDTQMRTKYPAHFEVTARIADVHETVFQSTKSAVDALYSDDLMTRFYICNSQTSTVYPEAVKVFSSLLDSLQKCGKYAINILERKPHLLAEYTVTDASYALAAGIARNIQYHKVTPKAYDLTKGPNQPGLLAESYDMIVALHALHAVPDIRSGLSSLHSLLVPGGSLFVIEIDGTAWGHKVGSVWLDCVLGTLPEWFSFADSRTHCTMTPTSWMETLRDTGFINNQASVEAGNGGHNFLFTAQKPNSFAPSIPEIDPRYVLYIQYSFGDEMEVQPYLAGMNVKDPITLYVTAQEGQDADCAIGLCTTLRREFPFWDIHLAIFESATDLSDPMQLISNHRALYRNGEHVVYFPKEGGPSVLRVVPSPPPANVADDVPSVDNLDSPLFLHDKSYILLGGIGGLGVDLAVWLYQNGARHIVLTSRKGIDSLDPHTDDEALAKIAYLRGRDDLDLRLAKCDATDARATSLLVESLLVPIAGCFQMTMVLSDALFLEQTQANFTAVHDSKIKVFEVFAAKVDIHSLDFYIAFSSLSGLIGIPGQTNYASACTTLQGAIAHYPNAFSLVVPAILNVGYLDRADSRRHGKIDDGIFAASMSAAHLWTCVRDGLQKLREGSPSFNHYIPDLDWGSLHARYPLPLAFRHLLPSDQESIPRQVSVKGEEEILQIVLSFLDTDKADFEPERPLRSYGLDSMSATRLASSLQPFIQVSQIQLLAGVSWSELRARLPNRGQDVNTSNLGPLTDSATWSLEETIGELRSGDGIPLILFAGGDGDLTPLLSLGVNFPGTLWGIRVTESTPTSPFFVLVAFFVEKIRQKRPNGPYRLAAFSASSVISVAVAKLLEESGEQILQLSFIDHFPLLWLNETIEPLLREQNVLPLIDRPITYMIEMLRQDPLYAHSDRATQFAAALSGSAHATERDTDSVATTRRLSASLFQFLADFHSQDIQKSPSHPANSFTQWVSTVKAPLSALIAELGMITTMPAHLRDAWADLGAGRCTTPVKQYFITGVGHYGILGDERTAAFLQQY</sequence>
<keyword evidence="3" id="KW-0597">Phosphoprotein</keyword>
<dbReference type="InterPro" id="IPR014043">
    <property type="entry name" value="Acyl_transferase_dom"/>
</dbReference>
<feature type="active site" description="Proton acceptor; for dehydratase activity" evidence="7">
    <location>
        <position position="921"/>
    </location>
</feature>
<dbReference type="InterPro" id="IPR013968">
    <property type="entry name" value="PKS_KR"/>
</dbReference>
<name>A0AAD7NZR4_9AGAR</name>
<dbReference type="InterPro" id="IPR013217">
    <property type="entry name" value="Methyltransf_12"/>
</dbReference>
<evidence type="ECO:0000313" key="11">
    <source>
        <dbReference type="Proteomes" id="UP001215280"/>
    </source>
</evidence>
<dbReference type="Gene3D" id="3.40.50.720">
    <property type="entry name" value="NAD(P)-binding Rossmann-like Domain"/>
    <property type="match status" value="1"/>
</dbReference>
<feature type="region of interest" description="N-terminal hotdog fold" evidence="7">
    <location>
        <begin position="877"/>
        <end position="1005"/>
    </location>
</feature>
<evidence type="ECO:0000256" key="2">
    <source>
        <dbReference type="ARBA" id="ARBA00022450"/>
    </source>
</evidence>
<keyword evidence="11" id="KW-1185">Reference proteome</keyword>
<dbReference type="Gene3D" id="1.10.1200.10">
    <property type="entry name" value="ACP-like"/>
    <property type="match status" value="1"/>
</dbReference>
<evidence type="ECO:0000256" key="6">
    <source>
        <dbReference type="ARBA" id="ARBA00023268"/>
    </source>
</evidence>
<evidence type="ECO:0008006" key="12">
    <source>
        <dbReference type="Google" id="ProtNLM"/>
    </source>
</evidence>
<dbReference type="InterPro" id="IPR014031">
    <property type="entry name" value="Ketoacyl_synth_C"/>
</dbReference>
<proteinExistence type="predicted"/>
<dbReference type="Pfam" id="PF00698">
    <property type="entry name" value="Acyl_transf_1"/>
    <property type="match status" value="1"/>
</dbReference>
<dbReference type="InterPro" id="IPR009081">
    <property type="entry name" value="PP-bd_ACP"/>
</dbReference>
<dbReference type="InterPro" id="IPR042104">
    <property type="entry name" value="PKS_dehydratase_sf"/>
</dbReference>
<dbReference type="InterPro" id="IPR016036">
    <property type="entry name" value="Malonyl_transacylase_ACP-bd"/>
</dbReference>
<dbReference type="SUPFAM" id="SSF52151">
    <property type="entry name" value="FabD/lysophospholipase-like"/>
    <property type="match status" value="1"/>
</dbReference>
<evidence type="ECO:0000256" key="5">
    <source>
        <dbReference type="ARBA" id="ARBA00023026"/>
    </source>
</evidence>
<feature type="active site" description="Proton donor; for dehydratase activity" evidence="7">
    <location>
        <position position="1077"/>
    </location>
</feature>
<dbReference type="SMART" id="SM00827">
    <property type="entry name" value="PKS_AT"/>
    <property type="match status" value="1"/>
</dbReference>
<reference evidence="10" key="1">
    <citation type="submission" date="2023-03" db="EMBL/GenBank/DDBJ databases">
        <title>Massive genome expansion in bonnet fungi (Mycena s.s.) driven by repeated elements and novel gene families across ecological guilds.</title>
        <authorList>
            <consortium name="Lawrence Berkeley National Laboratory"/>
            <person name="Harder C.B."/>
            <person name="Miyauchi S."/>
            <person name="Viragh M."/>
            <person name="Kuo A."/>
            <person name="Thoen E."/>
            <person name="Andreopoulos B."/>
            <person name="Lu D."/>
            <person name="Skrede I."/>
            <person name="Drula E."/>
            <person name="Henrissat B."/>
            <person name="Morin E."/>
            <person name="Kohler A."/>
            <person name="Barry K."/>
            <person name="LaButti K."/>
            <person name="Morin E."/>
            <person name="Salamov A."/>
            <person name="Lipzen A."/>
            <person name="Mereny Z."/>
            <person name="Hegedus B."/>
            <person name="Baldrian P."/>
            <person name="Stursova M."/>
            <person name="Weitz H."/>
            <person name="Taylor A."/>
            <person name="Grigoriev I.V."/>
            <person name="Nagy L.G."/>
            <person name="Martin F."/>
            <person name="Kauserud H."/>
        </authorList>
    </citation>
    <scope>NUCLEOTIDE SEQUENCE</scope>
    <source>
        <strain evidence="10">CBHHK188m</strain>
    </source>
</reference>
<keyword evidence="5" id="KW-0843">Virulence</keyword>
<dbReference type="PANTHER" id="PTHR43775:SF37">
    <property type="entry name" value="SI:DKEY-61P9.11"/>
    <property type="match status" value="1"/>
</dbReference>
<dbReference type="Pfam" id="PF08242">
    <property type="entry name" value="Methyltransf_12"/>
    <property type="match status" value="1"/>
</dbReference>
<dbReference type="Gene3D" id="3.40.366.10">
    <property type="entry name" value="Malonyl-Coenzyme A Acyl Carrier Protein, domain 2"/>
    <property type="match status" value="1"/>
</dbReference>
<dbReference type="Pfam" id="PF08659">
    <property type="entry name" value="KR"/>
    <property type="match status" value="1"/>
</dbReference>
<dbReference type="InterPro" id="IPR006162">
    <property type="entry name" value="Ppantetheine_attach_site"/>
</dbReference>
<dbReference type="PANTHER" id="PTHR43775">
    <property type="entry name" value="FATTY ACID SYNTHASE"/>
    <property type="match status" value="1"/>
</dbReference>
<evidence type="ECO:0000313" key="10">
    <source>
        <dbReference type="EMBL" id="KAJ7782237.1"/>
    </source>
</evidence>
<accession>A0AAD7NZR4</accession>
<dbReference type="InterPro" id="IPR001227">
    <property type="entry name" value="Ac_transferase_dom_sf"/>
</dbReference>